<dbReference type="RefSeq" id="WP_121852707.1">
    <property type="nucleotide sequence ID" value="NZ_CP037952.1"/>
</dbReference>
<dbReference type="EMBL" id="QYYH01000026">
    <property type="protein sequence ID" value="RJY18308.1"/>
    <property type="molecule type" value="Genomic_DNA"/>
</dbReference>
<organism evidence="1 2">
    <name type="scientific">Parashewanella spongiae</name>
    <dbReference type="NCBI Taxonomy" id="342950"/>
    <lineage>
        <taxon>Bacteria</taxon>
        <taxon>Pseudomonadati</taxon>
        <taxon>Pseudomonadota</taxon>
        <taxon>Gammaproteobacteria</taxon>
        <taxon>Alteromonadales</taxon>
        <taxon>Shewanellaceae</taxon>
        <taxon>Parashewanella</taxon>
    </lineage>
</organism>
<reference evidence="1 2" key="1">
    <citation type="submission" date="2018-09" db="EMBL/GenBank/DDBJ databases">
        <title>Phylogeny of the Shewanellaceae, and recommendation for two new genera, Pseudoshewanella and Parashewanella.</title>
        <authorList>
            <person name="Wang G."/>
        </authorList>
    </citation>
    <scope>NUCLEOTIDE SEQUENCE [LARGE SCALE GENOMIC DNA]</scope>
    <source>
        <strain evidence="1 2">KCTC 22492</strain>
    </source>
</reference>
<dbReference type="AlphaFoldDB" id="A0A3A6TYV1"/>
<evidence type="ECO:0008006" key="3">
    <source>
        <dbReference type="Google" id="ProtNLM"/>
    </source>
</evidence>
<name>A0A3A6TYV1_9GAMM</name>
<dbReference type="Proteomes" id="UP000273022">
    <property type="component" value="Unassembled WGS sequence"/>
</dbReference>
<evidence type="ECO:0000313" key="2">
    <source>
        <dbReference type="Proteomes" id="UP000273022"/>
    </source>
</evidence>
<sequence>MPNIELRQAEEKDWPFVNLLIQNELKSYLNALWPYEHDKNHFIRLKQARFGQETSEIISLDGVDVGRVTFKKEQDNTEIEDIQLWYDTEHNSLLQQVLVNLIDNHINKGDLLKVRMRHENPLVPVMRMLGFSDYFETDHQVYLRKIT</sequence>
<keyword evidence="2" id="KW-1185">Reference proteome</keyword>
<accession>A0A3A6TYV1</accession>
<gene>
    <name evidence="1" type="ORF">D5R81_05785</name>
</gene>
<comment type="caution">
    <text evidence="1">The sequence shown here is derived from an EMBL/GenBank/DDBJ whole genome shotgun (WGS) entry which is preliminary data.</text>
</comment>
<protein>
    <recommendedName>
        <fullName evidence="3">GNAT family N-acetyltransferase</fullName>
    </recommendedName>
</protein>
<evidence type="ECO:0000313" key="1">
    <source>
        <dbReference type="EMBL" id="RJY18308.1"/>
    </source>
</evidence>
<dbReference type="OrthoDB" id="6399646at2"/>
<proteinExistence type="predicted"/>